<dbReference type="EMBL" id="AGUE01000192">
    <property type="protein sequence ID" value="EHK97480.1"/>
    <property type="molecule type" value="Genomic_DNA"/>
</dbReference>
<evidence type="ECO:0000313" key="4">
    <source>
        <dbReference type="Proteomes" id="UP000005446"/>
    </source>
</evidence>
<dbReference type="OrthoDB" id="10042665at2759"/>
<dbReference type="Gene3D" id="3.40.50.300">
    <property type="entry name" value="P-loop containing nucleotide triphosphate hydrolases"/>
    <property type="match status" value="1"/>
</dbReference>
<dbReference type="PANTHER" id="PTHR46411:SF2">
    <property type="entry name" value="AAA+ ATPASE DOMAIN-CONTAINING PROTEIN"/>
    <property type="match status" value="1"/>
</dbReference>
<proteinExistence type="predicted"/>
<dbReference type="Pfam" id="PF23232">
    <property type="entry name" value="AAA_lid_13"/>
    <property type="match status" value="1"/>
</dbReference>
<evidence type="ECO:0000259" key="2">
    <source>
        <dbReference type="SMART" id="SM00382"/>
    </source>
</evidence>
<dbReference type="AlphaFoldDB" id="H0EVE8"/>
<comment type="caution">
    <text evidence="3">The sequence shown here is derived from an EMBL/GenBank/DDBJ whole genome shotgun (WGS) entry which is preliminary data.</text>
</comment>
<dbReference type="Proteomes" id="UP000005446">
    <property type="component" value="Unassembled WGS sequence"/>
</dbReference>
<dbReference type="Pfam" id="PF22942">
    <property type="entry name" value="DUF7025"/>
    <property type="match status" value="1"/>
</dbReference>
<feature type="region of interest" description="Disordered" evidence="1">
    <location>
        <begin position="800"/>
        <end position="880"/>
    </location>
</feature>
<dbReference type="InterPro" id="IPR054289">
    <property type="entry name" value="DUF7025"/>
</dbReference>
<dbReference type="InParanoid" id="H0EVE8"/>
<gene>
    <name evidence="3" type="ORF">M7I_6746</name>
</gene>
<name>H0EVE8_GLAL7</name>
<feature type="compositionally biased region" description="Acidic residues" evidence="1">
    <location>
        <begin position="46"/>
        <end position="55"/>
    </location>
</feature>
<evidence type="ECO:0000256" key="1">
    <source>
        <dbReference type="SAM" id="MobiDB-lite"/>
    </source>
</evidence>
<dbReference type="GO" id="GO:0016887">
    <property type="term" value="F:ATP hydrolysis activity"/>
    <property type="evidence" value="ECO:0007669"/>
    <property type="project" value="InterPro"/>
</dbReference>
<organism evidence="3 4">
    <name type="scientific">Glarea lozoyensis (strain ATCC 74030 / MF5533)</name>
    <dbReference type="NCBI Taxonomy" id="1104152"/>
    <lineage>
        <taxon>Eukaryota</taxon>
        <taxon>Fungi</taxon>
        <taxon>Dikarya</taxon>
        <taxon>Ascomycota</taxon>
        <taxon>Pezizomycotina</taxon>
        <taxon>Leotiomycetes</taxon>
        <taxon>Helotiales</taxon>
        <taxon>Helotiaceae</taxon>
        <taxon>Glarea</taxon>
    </lineage>
</organism>
<sequence length="880" mass="99730">MTSIMTNTDRASTYDQSTEAVSKLVDAKDVADEISERESRVQASENVDDVDVDDLSEPEAERLAASYARMVNKGKPLERLEKLEAEADTQDYPVTKTNLTSKMSGVDIPLMAENPSVRVEEEAKRSIGNSITDEATSQPEDGVKSATETFKQPSCMIPVVDGFDTRVLSGEEDLNPQDIACLMYACNLSRKQASSKLSEGEHDIFRAALTEAAKEEEKELWEKNAALFEARLLVQEWNAVISLLDNELASVIKVRKELKSGDREEVGFDDLAYMFEPGQYVVTSEDQSRMLRVFSVTGGRRLLNDKLKSDSEGNRDDLLTAEKAITNFRSLFQAEKYSPLAVDCYQFDFNGTFFGPVQTTFYIKKFDDIQNVRSQPVFPTNFLIKEDGLKSTLATRGKKFLELCSLDHVVHREYDGLSLDDPPEQIDSQVIVDFDMASHDQKRSKDFVLGTSLLKGPAIKAKDFCPEDMMLLSHRIFGFVLRSRKWARLHIDHISPVRRDEKNFERLVLPKGYRSLVRALVETHFKKPDMNAAEDARYNVDLVRGKGKGLIILLHGAPGVGKTSTAECVAEHTGRPLFPITCGDIGETANEVERNLDLCFQMAHRWGCVLLLDEADVFLAKRSKTDLRRNALVSVFLRVLEYYAGILFLTTNRVGTFDEAFKSRIHMSLWYPRLSEKSTKKVWQMNLDRTVEKKEELGLKVDERKILSFADDHWKTSNEEDSGFWNGRQIRNGMTTAFQTAIALAQWQLKEFKGESKEVVLNDKHFIKVSKASRDFDKYLNRTLGGSTEADRALDVGERADNWDDDDSEEREKKEIRKKKARRERERPTGINVADFSGSKKGKKGKKTRKEESSSGSESDESNPRKYKGRTEESESESDD</sequence>
<accession>H0EVE8</accession>
<dbReference type="PANTHER" id="PTHR46411">
    <property type="entry name" value="FAMILY ATPASE, PUTATIVE-RELATED"/>
    <property type="match status" value="1"/>
</dbReference>
<dbReference type="GO" id="GO:0005524">
    <property type="term" value="F:ATP binding"/>
    <property type="evidence" value="ECO:0007669"/>
    <property type="project" value="InterPro"/>
</dbReference>
<dbReference type="InterPro" id="IPR027417">
    <property type="entry name" value="P-loop_NTPase"/>
</dbReference>
<dbReference type="HOGENOM" id="CLU_004471_2_7_1"/>
<dbReference type="InterPro" id="IPR003959">
    <property type="entry name" value="ATPase_AAA_core"/>
</dbReference>
<evidence type="ECO:0000313" key="3">
    <source>
        <dbReference type="EMBL" id="EHK97480.1"/>
    </source>
</evidence>
<dbReference type="InterPro" id="IPR056599">
    <property type="entry name" value="AAA_lid_fung"/>
</dbReference>
<protein>
    <submittedName>
        <fullName evidence="3">Putative ATPase family AAA domain-containing protein 3B</fullName>
    </submittedName>
</protein>
<keyword evidence="4" id="KW-1185">Reference proteome</keyword>
<dbReference type="SUPFAM" id="SSF52540">
    <property type="entry name" value="P-loop containing nucleoside triphosphate hydrolases"/>
    <property type="match status" value="1"/>
</dbReference>
<feature type="region of interest" description="Disordered" evidence="1">
    <location>
        <begin position="33"/>
        <end position="55"/>
    </location>
</feature>
<dbReference type="InterPro" id="IPR003593">
    <property type="entry name" value="AAA+_ATPase"/>
</dbReference>
<feature type="domain" description="AAA+ ATPase" evidence="2">
    <location>
        <begin position="548"/>
        <end position="675"/>
    </location>
</feature>
<dbReference type="CDD" id="cd19481">
    <property type="entry name" value="RecA-like_protease"/>
    <property type="match status" value="1"/>
</dbReference>
<reference evidence="3 4" key="1">
    <citation type="journal article" date="2012" name="Eukaryot. Cell">
        <title>Genome sequence of the fungus Glarea lozoyensis: the first genome sequence of a species from the Helotiaceae family.</title>
        <authorList>
            <person name="Youssar L."/>
            <person name="Gruening B.A."/>
            <person name="Erxleben A."/>
            <person name="Guenther S."/>
            <person name="Huettel W."/>
        </authorList>
    </citation>
    <scope>NUCLEOTIDE SEQUENCE [LARGE SCALE GENOMIC DNA]</scope>
    <source>
        <strain evidence="4">ATCC 74030 / MF5533</strain>
    </source>
</reference>
<dbReference type="Pfam" id="PF00004">
    <property type="entry name" value="AAA"/>
    <property type="match status" value="1"/>
</dbReference>
<dbReference type="SMART" id="SM00382">
    <property type="entry name" value="AAA"/>
    <property type="match status" value="1"/>
</dbReference>